<dbReference type="Proteomes" id="UP000186351">
    <property type="component" value="Chromosome"/>
</dbReference>
<dbReference type="FunFam" id="1.10.150.20:FF:000019">
    <property type="entry name" value="DNA polymerase IV"/>
    <property type="match status" value="1"/>
</dbReference>
<name>A0A1B1S9V9_9BACT</name>
<keyword evidence="8 14" id="KW-0227">DNA damage</keyword>
<dbReference type="InterPro" id="IPR017961">
    <property type="entry name" value="DNA_pol_Y-fam_little_finger"/>
</dbReference>
<accession>A0A1B1S9V9</accession>
<dbReference type="EMBL" id="CP015402">
    <property type="protein sequence ID" value="ANU63576.1"/>
    <property type="molecule type" value="Genomic_DNA"/>
</dbReference>
<evidence type="ECO:0000259" key="15">
    <source>
        <dbReference type="PROSITE" id="PS50173"/>
    </source>
</evidence>
<evidence type="ECO:0000256" key="10">
    <source>
        <dbReference type="ARBA" id="ARBA00022932"/>
    </source>
</evidence>
<dbReference type="CDD" id="cd03586">
    <property type="entry name" value="PolY_Pol_IV_kappa"/>
    <property type="match status" value="1"/>
</dbReference>
<evidence type="ECO:0000256" key="3">
    <source>
        <dbReference type="ARBA" id="ARBA00022490"/>
    </source>
</evidence>
<evidence type="ECO:0000256" key="5">
    <source>
        <dbReference type="ARBA" id="ARBA00022695"/>
    </source>
</evidence>
<comment type="catalytic activity">
    <reaction evidence="13 14">
        <text>DNA(n) + a 2'-deoxyribonucleoside 5'-triphosphate = DNA(n+1) + diphosphate</text>
        <dbReference type="Rhea" id="RHEA:22508"/>
        <dbReference type="Rhea" id="RHEA-COMP:17339"/>
        <dbReference type="Rhea" id="RHEA-COMP:17340"/>
        <dbReference type="ChEBI" id="CHEBI:33019"/>
        <dbReference type="ChEBI" id="CHEBI:61560"/>
        <dbReference type="ChEBI" id="CHEBI:173112"/>
        <dbReference type="EC" id="2.7.7.7"/>
    </reaction>
</comment>
<dbReference type="Gene3D" id="1.10.150.20">
    <property type="entry name" value="5' to 3' exonuclease, C-terminal subdomain"/>
    <property type="match status" value="1"/>
</dbReference>
<reference evidence="17" key="1">
    <citation type="submission" date="2016-04" db="EMBL/GenBank/DDBJ databases">
        <title>Complete Genome Sequences of Twelve Strains of a Stable Defined Moderately Diverse Mouse Microbiota 2 (sDMDMm2).</title>
        <authorList>
            <person name="Uchimura Y."/>
            <person name="Wyss M."/>
            <person name="Brugiroux S."/>
            <person name="Limenitakis J.P."/>
            <person name="Stecher B."/>
            <person name="McCoy K.D."/>
            <person name="Macpherson A.J."/>
        </authorList>
    </citation>
    <scope>NUCLEOTIDE SEQUENCE [LARGE SCALE GENOMIC DNA]</scope>
    <source>
        <strain evidence="17">YL27</strain>
    </source>
</reference>
<keyword evidence="17" id="KW-1185">Reference proteome</keyword>
<dbReference type="GO" id="GO:0006261">
    <property type="term" value="P:DNA-templated DNA replication"/>
    <property type="evidence" value="ECO:0007669"/>
    <property type="project" value="UniProtKB-UniRule"/>
</dbReference>
<dbReference type="InterPro" id="IPR001126">
    <property type="entry name" value="UmuC"/>
</dbReference>
<dbReference type="HAMAP" id="MF_01113">
    <property type="entry name" value="DNApol_IV"/>
    <property type="match status" value="1"/>
</dbReference>
<feature type="binding site" evidence="14">
    <location>
        <position position="10"/>
    </location>
    <ligand>
        <name>Mg(2+)</name>
        <dbReference type="ChEBI" id="CHEBI:18420"/>
    </ligand>
</feature>
<dbReference type="Pfam" id="PF11798">
    <property type="entry name" value="IMS_HHH"/>
    <property type="match status" value="1"/>
</dbReference>
<comment type="similarity">
    <text evidence="1 14">Belongs to the DNA polymerase type-Y family.</text>
</comment>
<dbReference type="GO" id="GO:0000287">
    <property type="term" value="F:magnesium ion binding"/>
    <property type="evidence" value="ECO:0007669"/>
    <property type="project" value="UniProtKB-UniRule"/>
</dbReference>
<comment type="subcellular location">
    <subcellularLocation>
        <location evidence="14">Cytoplasm</location>
    </subcellularLocation>
</comment>
<feature type="domain" description="UmuC" evidence="15">
    <location>
        <begin position="6"/>
        <end position="182"/>
    </location>
</feature>
<dbReference type="InterPro" id="IPR036775">
    <property type="entry name" value="DNA_pol_Y-fam_lit_finger_sf"/>
</dbReference>
<dbReference type="InterPro" id="IPR024728">
    <property type="entry name" value="PolY_HhH_motif"/>
</dbReference>
<evidence type="ECO:0000256" key="12">
    <source>
        <dbReference type="ARBA" id="ARBA00023204"/>
    </source>
</evidence>
<dbReference type="Gene3D" id="3.30.70.270">
    <property type="match status" value="1"/>
</dbReference>
<dbReference type="GO" id="GO:0003887">
    <property type="term" value="F:DNA-directed DNA polymerase activity"/>
    <property type="evidence" value="ECO:0007669"/>
    <property type="project" value="UniProtKB-UniRule"/>
</dbReference>
<keyword evidence="12 14" id="KW-0234">DNA repair</keyword>
<dbReference type="FunFam" id="3.30.1490.100:FF:000004">
    <property type="entry name" value="DNA polymerase IV"/>
    <property type="match status" value="1"/>
</dbReference>
<keyword evidence="7 14" id="KW-0479">Metal-binding</keyword>
<feature type="site" description="Substrate discrimination" evidence="14">
    <location>
        <position position="15"/>
    </location>
</feature>
<evidence type="ECO:0000256" key="7">
    <source>
        <dbReference type="ARBA" id="ARBA00022723"/>
    </source>
</evidence>
<evidence type="ECO:0000256" key="14">
    <source>
        <dbReference type="HAMAP-Rule" id="MF_01113"/>
    </source>
</evidence>
<dbReference type="KEGG" id="pary:A4V02_07450"/>
<feature type="binding site" evidence="14">
    <location>
        <position position="104"/>
    </location>
    <ligand>
        <name>Mg(2+)</name>
        <dbReference type="ChEBI" id="CHEBI:18420"/>
    </ligand>
</feature>
<evidence type="ECO:0000256" key="6">
    <source>
        <dbReference type="ARBA" id="ARBA00022705"/>
    </source>
</evidence>
<evidence type="ECO:0000313" key="17">
    <source>
        <dbReference type="Proteomes" id="UP000186351"/>
    </source>
</evidence>
<dbReference type="RefSeq" id="WP_068960887.1">
    <property type="nucleotide sequence ID" value="NZ_CAJTAP010000013.1"/>
</dbReference>
<gene>
    <name evidence="14" type="primary">dinB</name>
    <name evidence="16" type="ORF">A4V02_07450</name>
</gene>
<dbReference type="Pfam" id="PF00817">
    <property type="entry name" value="IMS"/>
    <property type="match status" value="1"/>
</dbReference>
<dbReference type="STRING" id="1796646.A4V02_07450"/>
<comment type="cofactor">
    <cofactor evidence="14">
        <name>Mg(2+)</name>
        <dbReference type="ChEBI" id="CHEBI:18420"/>
    </cofactor>
    <text evidence="14">Binds 2 magnesium ions per subunit.</text>
</comment>
<dbReference type="EC" id="2.7.7.7" evidence="14"/>
<keyword evidence="11 14" id="KW-0238">DNA-binding</keyword>
<dbReference type="AlphaFoldDB" id="A0A1B1S9V9"/>
<keyword evidence="10 14" id="KW-0239">DNA-directed DNA polymerase</keyword>
<dbReference type="PANTHER" id="PTHR11076">
    <property type="entry name" value="DNA REPAIR POLYMERASE UMUC / TRANSFERASE FAMILY MEMBER"/>
    <property type="match status" value="1"/>
</dbReference>
<dbReference type="Gene3D" id="3.30.1490.100">
    <property type="entry name" value="DNA polymerase, Y-family, little finger domain"/>
    <property type="match status" value="1"/>
</dbReference>
<feature type="active site" evidence="14">
    <location>
        <position position="105"/>
    </location>
</feature>
<evidence type="ECO:0000256" key="13">
    <source>
        <dbReference type="ARBA" id="ARBA00049244"/>
    </source>
</evidence>
<dbReference type="NCBIfam" id="NF002677">
    <property type="entry name" value="PRK02406.1"/>
    <property type="match status" value="1"/>
</dbReference>
<evidence type="ECO:0000256" key="4">
    <source>
        <dbReference type="ARBA" id="ARBA00022679"/>
    </source>
</evidence>
<dbReference type="GO" id="GO:0006281">
    <property type="term" value="P:DNA repair"/>
    <property type="evidence" value="ECO:0007669"/>
    <property type="project" value="UniProtKB-UniRule"/>
</dbReference>
<organism evidence="16 17">
    <name type="scientific">Muribaculum intestinale</name>
    <dbReference type="NCBI Taxonomy" id="1796646"/>
    <lineage>
        <taxon>Bacteria</taxon>
        <taxon>Pseudomonadati</taxon>
        <taxon>Bacteroidota</taxon>
        <taxon>Bacteroidia</taxon>
        <taxon>Bacteroidales</taxon>
        <taxon>Muribaculaceae</taxon>
        <taxon>Muribaculum</taxon>
    </lineage>
</organism>
<keyword evidence="4 14" id="KW-0808">Transferase</keyword>
<dbReference type="InterPro" id="IPR043128">
    <property type="entry name" value="Rev_trsase/Diguanyl_cyclase"/>
</dbReference>
<dbReference type="InterPro" id="IPR022880">
    <property type="entry name" value="DNApol_IV"/>
</dbReference>
<evidence type="ECO:0000256" key="11">
    <source>
        <dbReference type="ARBA" id="ARBA00023125"/>
    </source>
</evidence>
<accession>A0A1Z2XIT4</accession>
<keyword evidence="2 14" id="KW-0515">Mutator protein</keyword>
<dbReference type="OrthoDB" id="9808813at2"/>
<dbReference type="GO" id="GO:0042276">
    <property type="term" value="P:error-prone translesion synthesis"/>
    <property type="evidence" value="ECO:0007669"/>
    <property type="project" value="TreeGrafter"/>
</dbReference>
<protein>
    <recommendedName>
        <fullName evidence="14">DNA polymerase IV</fullName>
        <shortName evidence="14">Pol IV</shortName>
        <ecNumber evidence="14">2.7.7.7</ecNumber>
    </recommendedName>
</protein>
<dbReference type="GO" id="GO:0003684">
    <property type="term" value="F:damaged DNA binding"/>
    <property type="evidence" value="ECO:0007669"/>
    <property type="project" value="InterPro"/>
</dbReference>
<comment type="subunit">
    <text evidence="14">Monomer.</text>
</comment>
<sequence>MGQRKIIHVDMDAFYASVEQRDNPVLRGRPVVVGHDGPRGVVATASYEARPYGIHSAMAVATAKRRCASLIVVEPRFEAYKAVSESIRNIFLDYTPIIEPLSLDEAFLDVSHHPSATIVAREIKRRIAEVTGLTASAGVSVNKMLAKIASDYRKPDGLTVITPSDIDNFVAALPVEKFFGIGEVTAGRMHRIGIFTGADLRSYSEAQLVSHFGKAGRDYYLYARGIDNRPVVTERTRKSVGAETTFIEDTDNRRILAMELNGVRRDVMRRMERSQFRGRTVVLKLKYDDFRQITRSRTLPHPVEDDDRLREISESLLAETDFDGHKVRLIGLTVANPQVKNHGDGPVQLEFDFGEY</sequence>
<dbReference type="InterPro" id="IPR043502">
    <property type="entry name" value="DNA/RNA_pol_sf"/>
</dbReference>
<keyword evidence="6 14" id="KW-0235">DNA replication</keyword>
<evidence type="ECO:0000313" key="16">
    <source>
        <dbReference type="EMBL" id="ANU63576.1"/>
    </source>
</evidence>
<dbReference type="GeneID" id="65536691"/>
<evidence type="ECO:0000256" key="8">
    <source>
        <dbReference type="ARBA" id="ARBA00022763"/>
    </source>
</evidence>
<evidence type="ECO:0000256" key="9">
    <source>
        <dbReference type="ARBA" id="ARBA00022842"/>
    </source>
</evidence>
<keyword evidence="5 14" id="KW-0548">Nucleotidyltransferase</keyword>
<dbReference type="SUPFAM" id="SSF56672">
    <property type="entry name" value="DNA/RNA polymerases"/>
    <property type="match status" value="1"/>
</dbReference>
<dbReference type="Gene3D" id="3.40.1170.60">
    <property type="match status" value="1"/>
</dbReference>
<dbReference type="GO" id="GO:0009432">
    <property type="term" value="P:SOS response"/>
    <property type="evidence" value="ECO:0007669"/>
    <property type="project" value="TreeGrafter"/>
</dbReference>
<evidence type="ECO:0000256" key="1">
    <source>
        <dbReference type="ARBA" id="ARBA00010945"/>
    </source>
</evidence>
<dbReference type="Pfam" id="PF11799">
    <property type="entry name" value="IMS_C"/>
    <property type="match status" value="1"/>
</dbReference>
<dbReference type="GO" id="GO:0005829">
    <property type="term" value="C:cytosol"/>
    <property type="evidence" value="ECO:0007669"/>
    <property type="project" value="TreeGrafter"/>
</dbReference>
<keyword evidence="3 14" id="KW-0963">Cytoplasm</keyword>
<evidence type="ECO:0000256" key="2">
    <source>
        <dbReference type="ARBA" id="ARBA00022457"/>
    </source>
</evidence>
<proteinExistence type="inferred from homology"/>
<dbReference type="InterPro" id="IPR050116">
    <property type="entry name" value="DNA_polymerase-Y"/>
</dbReference>
<dbReference type="PROSITE" id="PS50173">
    <property type="entry name" value="UMUC"/>
    <property type="match status" value="1"/>
</dbReference>
<comment type="function">
    <text evidence="14">Poorly processive, error-prone DNA polymerase involved in untargeted mutagenesis. Copies undamaged DNA at stalled replication forks, which arise in vivo from mismatched or misaligned primer ends. These misaligned primers can be extended by PolIV. Exhibits no 3'-5' exonuclease (proofreading) activity. May be involved in translesional synthesis, in conjunction with the beta clamp from PolIII.</text>
</comment>
<keyword evidence="9 14" id="KW-0460">Magnesium</keyword>
<dbReference type="SUPFAM" id="SSF100879">
    <property type="entry name" value="Lesion bypass DNA polymerase (Y-family), little finger domain"/>
    <property type="match status" value="1"/>
</dbReference>
<dbReference type="PANTHER" id="PTHR11076:SF33">
    <property type="entry name" value="DNA POLYMERASE KAPPA"/>
    <property type="match status" value="1"/>
</dbReference>